<gene>
    <name evidence="1" type="ORF">NK6_8922</name>
</gene>
<reference evidence="1 2" key="1">
    <citation type="submission" date="2014-11" db="EMBL/GenBank/DDBJ databases">
        <title>Symbiosis island explosion on the genome of extra-slow-growing strains of soybean bradyrhizobia with massive insertion sequences.</title>
        <authorList>
            <person name="Iida T."/>
            <person name="Minamisawa K."/>
        </authorList>
    </citation>
    <scope>NUCLEOTIDE SEQUENCE [LARGE SCALE GENOMIC DNA]</scope>
    <source>
        <strain evidence="1 2">NK6</strain>
    </source>
</reference>
<proteinExistence type="predicted"/>
<dbReference type="Proteomes" id="UP000063308">
    <property type="component" value="Chromosome"/>
</dbReference>
<protein>
    <submittedName>
        <fullName evidence="1">Uncharacterized protein</fullName>
    </submittedName>
</protein>
<dbReference type="AlphaFoldDB" id="A0A0E4FYI4"/>
<evidence type="ECO:0000313" key="1">
    <source>
        <dbReference type="EMBL" id="BAR62066.1"/>
    </source>
</evidence>
<sequence length="30" mass="3112">MGNSLQRGSRFSATVDNTSATADIVVTSLL</sequence>
<accession>A0A0E4FYI4</accession>
<organism evidence="1 2">
    <name type="scientific">Bradyrhizobium diazoefficiens</name>
    <dbReference type="NCBI Taxonomy" id="1355477"/>
    <lineage>
        <taxon>Bacteria</taxon>
        <taxon>Pseudomonadati</taxon>
        <taxon>Pseudomonadota</taxon>
        <taxon>Alphaproteobacteria</taxon>
        <taxon>Hyphomicrobiales</taxon>
        <taxon>Nitrobacteraceae</taxon>
        <taxon>Bradyrhizobium</taxon>
    </lineage>
</organism>
<dbReference type="EMBL" id="AP014685">
    <property type="protein sequence ID" value="BAR62066.1"/>
    <property type="molecule type" value="Genomic_DNA"/>
</dbReference>
<name>A0A0E4FYI4_9BRAD</name>
<evidence type="ECO:0000313" key="2">
    <source>
        <dbReference type="Proteomes" id="UP000063308"/>
    </source>
</evidence>